<evidence type="ECO:0000256" key="5">
    <source>
        <dbReference type="ARBA" id="ARBA00023026"/>
    </source>
</evidence>
<comment type="subcellular location">
    <subcellularLocation>
        <location evidence="1">Membrane</location>
        <topology evidence="1">Single-pass membrane protein</topology>
    </subcellularLocation>
</comment>
<evidence type="ECO:0000256" key="2">
    <source>
        <dbReference type="ARBA" id="ARBA00004685"/>
    </source>
</evidence>
<keyword evidence="4" id="KW-1133">Transmembrane helix</keyword>
<dbReference type="PANTHER" id="PTHR33365">
    <property type="entry name" value="YALI0B05434P"/>
    <property type="match status" value="1"/>
</dbReference>
<protein>
    <recommendedName>
        <fullName evidence="11">Tat pathway signal sequence</fullName>
    </recommendedName>
</protein>
<reference evidence="9" key="1">
    <citation type="journal article" date="2023" name="Mol. Phylogenet. Evol.">
        <title>Genome-scale phylogeny and comparative genomics of the fungal order Sordariales.</title>
        <authorList>
            <person name="Hensen N."/>
            <person name="Bonometti L."/>
            <person name="Westerberg I."/>
            <person name="Brannstrom I.O."/>
            <person name="Guillou S."/>
            <person name="Cros-Aarteil S."/>
            <person name="Calhoun S."/>
            <person name="Haridas S."/>
            <person name="Kuo A."/>
            <person name="Mondo S."/>
            <person name="Pangilinan J."/>
            <person name="Riley R."/>
            <person name="LaButti K."/>
            <person name="Andreopoulos B."/>
            <person name="Lipzen A."/>
            <person name="Chen C."/>
            <person name="Yan M."/>
            <person name="Daum C."/>
            <person name="Ng V."/>
            <person name="Clum A."/>
            <person name="Steindorff A."/>
            <person name="Ohm R.A."/>
            <person name="Martin F."/>
            <person name="Silar P."/>
            <person name="Natvig D.O."/>
            <person name="Lalanne C."/>
            <person name="Gautier V."/>
            <person name="Ament-Velasquez S.L."/>
            <person name="Kruys A."/>
            <person name="Hutchinson M.I."/>
            <person name="Powell A.J."/>
            <person name="Barry K."/>
            <person name="Miller A.N."/>
            <person name="Grigoriev I.V."/>
            <person name="Debuchy R."/>
            <person name="Gladieux P."/>
            <person name="Hiltunen Thoren M."/>
            <person name="Johannesson H."/>
        </authorList>
    </citation>
    <scope>NUCLEOTIDE SEQUENCE</scope>
    <source>
        <strain evidence="9">CBS 118394</strain>
    </source>
</reference>
<keyword evidence="5" id="KW-0843">Virulence</keyword>
<comment type="caution">
    <text evidence="9">The sequence shown here is derived from an EMBL/GenBank/DDBJ whole genome shotgun (WGS) entry which is preliminary data.</text>
</comment>
<keyword evidence="6" id="KW-0472">Membrane</keyword>
<keyword evidence="3" id="KW-0812">Transmembrane</keyword>
<sequence>MSPREFLKYVEQPEWESPRYPWNSGPSDALDAAWRDLLNAINIQVTPTEMDSVGENRTNRVRIENGNYIGALGVYHHLHCLNNLRRVIHWDYYEPQLREVEHPEGFWKEHSATDHCIDVIRQAIMCHANMAVYVLEWADDARLRVSTDLRSDARVTCANWDVLDNWARQRAVVAGRDHYLHAPVGSKVLEP</sequence>
<evidence type="ECO:0000256" key="3">
    <source>
        <dbReference type="ARBA" id="ARBA00022692"/>
    </source>
</evidence>
<reference evidence="9" key="2">
    <citation type="submission" date="2023-06" db="EMBL/GenBank/DDBJ databases">
        <authorList>
            <consortium name="Lawrence Berkeley National Laboratory"/>
            <person name="Haridas S."/>
            <person name="Hensen N."/>
            <person name="Bonometti L."/>
            <person name="Westerberg I."/>
            <person name="Brannstrom I.O."/>
            <person name="Guillou S."/>
            <person name="Cros-Aarteil S."/>
            <person name="Calhoun S."/>
            <person name="Kuo A."/>
            <person name="Mondo S."/>
            <person name="Pangilinan J."/>
            <person name="Riley R."/>
            <person name="Labutti K."/>
            <person name="Andreopoulos B."/>
            <person name="Lipzen A."/>
            <person name="Chen C."/>
            <person name="Yanf M."/>
            <person name="Daum C."/>
            <person name="Ng V."/>
            <person name="Clum A."/>
            <person name="Steindorff A."/>
            <person name="Ohm R."/>
            <person name="Martin F."/>
            <person name="Silar P."/>
            <person name="Natvig D."/>
            <person name="Lalanne C."/>
            <person name="Gautier V."/>
            <person name="Ament-Velasquez S.L."/>
            <person name="Kruys A."/>
            <person name="Hutchinson M.I."/>
            <person name="Powell A.J."/>
            <person name="Barry K."/>
            <person name="Miller A.N."/>
            <person name="Grigoriev I.V."/>
            <person name="Debuchy R."/>
            <person name="Gladieux P."/>
            <person name="Thoren M.H."/>
            <person name="Johannesson H."/>
        </authorList>
    </citation>
    <scope>NUCLEOTIDE SEQUENCE</scope>
    <source>
        <strain evidence="9">CBS 118394</strain>
    </source>
</reference>
<evidence type="ECO:0000256" key="7">
    <source>
        <dbReference type="ARBA" id="ARBA00023180"/>
    </source>
</evidence>
<evidence type="ECO:0000313" key="10">
    <source>
        <dbReference type="Proteomes" id="UP001283341"/>
    </source>
</evidence>
<name>A0AAE0LYM7_9PEZI</name>
<evidence type="ECO:0000256" key="6">
    <source>
        <dbReference type="ARBA" id="ARBA00023136"/>
    </source>
</evidence>
<evidence type="ECO:0000256" key="1">
    <source>
        <dbReference type="ARBA" id="ARBA00004167"/>
    </source>
</evidence>
<accession>A0AAE0LYM7</accession>
<keyword evidence="7" id="KW-0325">Glycoprotein</keyword>
<comment type="pathway">
    <text evidence="2">Mycotoxin biosynthesis.</text>
</comment>
<dbReference type="GO" id="GO:0043386">
    <property type="term" value="P:mycotoxin biosynthetic process"/>
    <property type="evidence" value="ECO:0007669"/>
    <property type="project" value="InterPro"/>
</dbReference>
<comment type="similarity">
    <text evidence="8">Belongs to the ustYa family.</text>
</comment>
<evidence type="ECO:0008006" key="11">
    <source>
        <dbReference type="Google" id="ProtNLM"/>
    </source>
</evidence>
<evidence type="ECO:0000256" key="8">
    <source>
        <dbReference type="ARBA" id="ARBA00035112"/>
    </source>
</evidence>
<evidence type="ECO:0000256" key="4">
    <source>
        <dbReference type="ARBA" id="ARBA00022989"/>
    </source>
</evidence>
<dbReference type="InterPro" id="IPR021765">
    <property type="entry name" value="UstYa-like"/>
</dbReference>
<dbReference type="GO" id="GO:0016020">
    <property type="term" value="C:membrane"/>
    <property type="evidence" value="ECO:0007669"/>
    <property type="project" value="UniProtKB-SubCell"/>
</dbReference>
<dbReference type="Pfam" id="PF11807">
    <property type="entry name" value="UstYa"/>
    <property type="match status" value="1"/>
</dbReference>
<evidence type="ECO:0000313" key="9">
    <source>
        <dbReference type="EMBL" id="KAK3312557.1"/>
    </source>
</evidence>
<dbReference type="Proteomes" id="UP001283341">
    <property type="component" value="Unassembled WGS sequence"/>
</dbReference>
<dbReference type="EMBL" id="JAUEDM010000009">
    <property type="protein sequence ID" value="KAK3312557.1"/>
    <property type="molecule type" value="Genomic_DNA"/>
</dbReference>
<dbReference type="PANTHER" id="PTHR33365:SF4">
    <property type="entry name" value="CYCLOCHLOROTINE BIOSYNTHESIS PROTEIN O"/>
    <property type="match status" value="1"/>
</dbReference>
<organism evidence="9 10">
    <name type="scientific">Apodospora peruviana</name>
    <dbReference type="NCBI Taxonomy" id="516989"/>
    <lineage>
        <taxon>Eukaryota</taxon>
        <taxon>Fungi</taxon>
        <taxon>Dikarya</taxon>
        <taxon>Ascomycota</taxon>
        <taxon>Pezizomycotina</taxon>
        <taxon>Sordariomycetes</taxon>
        <taxon>Sordariomycetidae</taxon>
        <taxon>Sordariales</taxon>
        <taxon>Lasiosphaeriaceae</taxon>
        <taxon>Apodospora</taxon>
    </lineage>
</organism>
<keyword evidence="10" id="KW-1185">Reference proteome</keyword>
<dbReference type="AlphaFoldDB" id="A0AAE0LYM7"/>
<gene>
    <name evidence="9" type="ORF">B0H66DRAFT_585157</name>
</gene>
<proteinExistence type="inferred from homology"/>